<dbReference type="GO" id="GO:0140588">
    <property type="term" value="P:chromatin looping"/>
    <property type="evidence" value="ECO:0007669"/>
    <property type="project" value="InterPro"/>
</dbReference>
<dbReference type="GO" id="GO:0071169">
    <property type="term" value="P:establishment of protein localization to chromatin"/>
    <property type="evidence" value="ECO:0007669"/>
    <property type="project" value="TreeGrafter"/>
</dbReference>
<dbReference type="GO" id="GO:0034087">
    <property type="term" value="P:establishment of mitotic sister chromatid cohesion"/>
    <property type="evidence" value="ECO:0007669"/>
    <property type="project" value="TreeGrafter"/>
</dbReference>
<dbReference type="InterPro" id="IPR033031">
    <property type="entry name" value="Scc2/Nipped-B"/>
</dbReference>
<dbReference type="InterPro" id="IPR011989">
    <property type="entry name" value="ARM-like"/>
</dbReference>
<dbReference type="InterPro" id="IPR024986">
    <property type="entry name" value="Nipped-B_C"/>
</dbReference>
<evidence type="ECO:0000313" key="10">
    <source>
        <dbReference type="Proteomes" id="UP000053890"/>
    </source>
</evidence>
<sequence length="2034" mass="215700">MASQPPSPGPNGASSPSVASRTAHEAITAEASHVVRGWPVGAGLQGAGDVVSHLPPILPSTPSFFPSSSSLPTSLDPATTSLVPSDPLFDQYMREIAALLAPQRGDSATDLWRDEHVQGLVGLGEVQQHPPLAPPYPILSTAQLNPAPSAHAPALAASFLAASSYPLPPPPTAPASNPLQPRHLAPQPPSHPHDTLSTFVESHYASAQASAQALSAMRRQNSLGGDSASASAPTSRPQTPSHVRVAAPHPVQMSSPDPLAMGYSSPVPAAAAPAAASAPQLAPSANGQGPHRVGAVHAPVQRRALPQVVIPQPRPRKRASSSDLSSHFSSPLKPSDAGAVRHPLPPALGGDGDFTPKTSTFKASQLEGPFTGAESAVKRVKLGAGPGANSSSSTIGRTPGTAATQGGNDPVERLGDLVGDVFTADDAFVGDTSSAAVSSHMRSPSRKGGEKRLFRSTRTSESSNAPLLHTDALRRMLGLLRAVASRGKAEELVEEVEEGGVQRWLRVLERSWEGIGDAGGGWEGWDAEAGDAREDDGAGQAGKGKGKGKGKKGGRKGSASPAKGASKGKAKGRRSSAAVDEENEEDDGDFDMLASASPGRTGTRRSSRSASPRRDRSSTIDVDGDDEQAAAHDEGDSRRTGTASSGESYWDVESRLASTEASLRDLSDALLALRLALEILTLPGVALPKHLFSSEYLLGVVSSLRRALDACLVPILEAPATSPLAELATSRARDKVAEVTDALVAGTQALAALVKAEDLGDELVIALAYLSLEPFFHEAPLATTAAARAAAARDLSPAVNAVKGLRLASLAVVQAVYARYADQRAWIVEEVLSNLGKAESATGTAVAKKAARRGIRIRTGATIQTVSALLLHLVQTCPADLASQIRKKLAKSTSTDGGVTTGGADVDMDDDLGLGTRVLGPAETQGEGEGEGDILERPNSSIQKLLSGALDMSNKAARTIIGFLLQRAAKAGKTTGATADTEYRAVFDHLVADLLATLHLAEWPGAEVLLTVLCRSMMATLADSKSTHESNSLKTIALEHIGVIAARIRNDLSVPTTGLKSLREAAIEGDDDTLEKTILAHKSVVEHVVKVENVPGSAEGAASFSRAQLALDALQALPHSGAAPAVHDRLVALVGEVWNDDQVEDVFGPSADDSQPRVDALALELWRFSTLANLYQPILTRIVDASESAQMGQRAKALRAISLVVAQDPDLFNQDNIRRSIENRMLDSSPMVRDASIELVGKYVVTRPDLAVQYLPRLGERISDTGLGVRRRVIKLLRVLYHVVASEEHKVDISRKLVYRVLDEDDGIKDLAIDALEDIWFSTPSKNVAKDSIDSLAQLASIITQTAGVFKDRPPPVDEALRLIMSKHAEKGTEPPLERLKLVMESLIDGLVEDERNMDVVAGIKTVFLLSSVDPNLLSTAKATLLLPFLKSAATPDEQIISDYLLRIFRAAVVAMPKSATKFGRDLQAALMPMLNKPTHNVSILQGVVACFCAVVHGQTQDFATMIRAFVASLKRLQQEAHKLVHPETAQTVQLRTLPVLCYMAALLCEHGEFDRVREEHAGIKSSIDELTPNSVAELTYGTLIRVYNLSLPAQIKSTVLTSLGFVYRAHPTLMLHQASTAIIDAIFESPAPQMHHQILRIIQDFLASQERAVAVAAALPVDKKRKKAINGVKMEELVGNVEGFADSGVASAISQRYLKRIIASALSPNPSLQRLGLDLLNTIARSGFSHPITLAPTLVALTASGDAALANKAYATLAILHQKHASLLVTRFLEPARAAHTFAVSAVGDGETLRGYRGDPPESLLGRWYSLLHKEKRQVQLDFLKTLSRSFELEIGSPCSSVDVSFFRFLAEALSTFDFKRTEEPLLVVALLNSALAVSGMQVLHALEQDLEGGGGLMATASPSKKLLFNDAAIVDAERAPSPDLARQSLVLGLALLLRDHLKRLYSLSDAKLAKYVVGKKSAMGDKAASRHADAPVALGSDGYGRMPLVLVHPEMNGEDERCGQRATFMRLVAEDGTIAAMEELEADTGDDA</sequence>
<evidence type="ECO:0000256" key="7">
    <source>
        <dbReference type="SAM" id="MobiDB-lite"/>
    </source>
</evidence>
<feature type="region of interest" description="Disordered" evidence="7">
    <location>
        <begin position="169"/>
        <end position="196"/>
    </location>
</feature>
<dbReference type="CDD" id="cd23958">
    <property type="entry name" value="SCC2"/>
    <property type="match status" value="1"/>
</dbReference>
<feature type="region of interest" description="Disordered" evidence="7">
    <location>
        <begin position="210"/>
        <end position="243"/>
    </location>
</feature>
<dbReference type="OMA" id="NGEDERC"/>
<dbReference type="Pfam" id="PF12765">
    <property type="entry name" value="Cohesin_HEAT"/>
    <property type="match status" value="1"/>
</dbReference>
<reference evidence="9 10" key="1">
    <citation type="journal article" date="2015" name="Front. Microbiol.">
        <title>Genome sequence of the plant growth promoting endophytic yeast Rhodotorula graminis WP1.</title>
        <authorList>
            <person name="Firrincieli A."/>
            <person name="Otillar R."/>
            <person name="Salamov A."/>
            <person name="Schmutz J."/>
            <person name="Khan Z."/>
            <person name="Redman R.S."/>
            <person name="Fleck N.D."/>
            <person name="Lindquist E."/>
            <person name="Grigoriev I.V."/>
            <person name="Doty S.L."/>
        </authorList>
    </citation>
    <scope>NUCLEOTIDE SEQUENCE [LARGE SCALE GENOMIC DNA]</scope>
    <source>
        <strain evidence="9 10">WP1</strain>
    </source>
</reference>
<evidence type="ECO:0000256" key="5">
    <source>
        <dbReference type="ARBA" id="ARBA00023306"/>
    </source>
</evidence>
<evidence type="ECO:0000256" key="1">
    <source>
        <dbReference type="ARBA" id="ARBA00004123"/>
    </source>
</evidence>
<dbReference type="PANTHER" id="PTHR21704">
    <property type="entry name" value="NIPPED-B-LIKE PROTEIN DELANGIN SCC2-RELATED"/>
    <property type="match status" value="1"/>
</dbReference>
<evidence type="ECO:0000256" key="2">
    <source>
        <dbReference type="ARBA" id="ARBA00009252"/>
    </source>
</evidence>
<dbReference type="Gene3D" id="1.25.10.10">
    <property type="entry name" value="Leucine-rich Repeat Variant"/>
    <property type="match status" value="1"/>
</dbReference>
<feature type="compositionally biased region" description="Basic residues" evidence="7">
    <location>
        <begin position="544"/>
        <end position="555"/>
    </location>
</feature>
<evidence type="ECO:0000256" key="6">
    <source>
        <dbReference type="RuleBase" id="RU364107"/>
    </source>
</evidence>
<feature type="compositionally biased region" description="Polar residues" evidence="7">
    <location>
        <begin position="218"/>
        <end position="241"/>
    </location>
</feature>
<feature type="region of interest" description="Disordered" evidence="7">
    <location>
        <begin position="304"/>
        <end position="351"/>
    </location>
</feature>
<dbReference type="PANTHER" id="PTHR21704:SF18">
    <property type="entry name" value="NIPPED-B-LIKE PROTEIN"/>
    <property type="match status" value="1"/>
</dbReference>
<dbReference type="OrthoDB" id="418242at2759"/>
<dbReference type="STRING" id="578459.A0A0P9F1F9"/>
<evidence type="ECO:0000313" key="9">
    <source>
        <dbReference type="EMBL" id="KPV73441.1"/>
    </source>
</evidence>
<keyword evidence="5 6" id="KW-0131">Cell cycle</keyword>
<dbReference type="GO" id="GO:0003682">
    <property type="term" value="F:chromatin binding"/>
    <property type="evidence" value="ECO:0007669"/>
    <property type="project" value="TreeGrafter"/>
</dbReference>
<feature type="compositionally biased region" description="Acidic residues" evidence="7">
    <location>
        <begin position="579"/>
        <end position="590"/>
    </location>
</feature>
<evidence type="ECO:0000256" key="4">
    <source>
        <dbReference type="ARBA" id="ARBA00023242"/>
    </source>
</evidence>
<feature type="compositionally biased region" description="Polar residues" evidence="7">
    <location>
        <begin position="388"/>
        <end position="407"/>
    </location>
</feature>
<feature type="region of interest" description="Disordered" evidence="7">
    <location>
        <begin position="1"/>
        <end position="25"/>
    </location>
</feature>
<keyword evidence="4 6" id="KW-0539">Nucleus</keyword>
<dbReference type="SUPFAM" id="SSF48371">
    <property type="entry name" value="ARM repeat"/>
    <property type="match status" value="1"/>
</dbReference>
<dbReference type="InterPro" id="IPR016024">
    <property type="entry name" value="ARM-type_fold"/>
</dbReference>
<proteinExistence type="inferred from homology"/>
<feature type="compositionally biased region" description="Low complexity" evidence="7">
    <location>
        <begin position="10"/>
        <end position="20"/>
    </location>
</feature>
<protein>
    <recommendedName>
        <fullName evidence="6">Sister chromatid cohesion protein</fullName>
    </recommendedName>
</protein>
<dbReference type="Proteomes" id="UP000053890">
    <property type="component" value="Unassembled WGS sequence"/>
</dbReference>
<dbReference type="GO" id="GO:0061775">
    <property type="term" value="F:cohesin loader activity"/>
    <property type="evidence" value="ECO:0007669"/>
    <property type="project" value="InterPro"/>
</dbReference>
<dbReference type="EMBL" id="KQ474083">
    <property type="protein sequence ID" value="KPV73441.1"/>
    <property type="molecule type" value="Genomic_DNA"/>
</dbReference>
<keyword evidence="10" id="KW-1185">Reference proteome</keyword>
<comment type="subcellular location">
    <subcellularLocation>
        <location evidence="1 6">Nucleus</location>
    </subcellularLocation>
</comment>
<accession>A0A0P9F1F9</accession>
<keyword evidence="3 6" id="KW-0677">Repeat</keyword>
<organism evidence="9 10">
    <name type="scientific">Rhodotorula graminis (strain WP1)</name>
    <dbReference type="NCBI Taxonomy" id="578459"/>
    <lineage>
        <taxon>Eukaryota</taxon>
        <taxon>Fungi</taxon>
        <taxon>Dikarya</taxon>
        <taxon>Basidiomycota</taxon>
        <taxon>Pucciniomycotina</taxon>
        <taxon>Microbotryomycetes</taxon>
        <taxon>Sporidiobolales</taxon>
        <taxon>Sporidiobolaceae</taxon>
        <taxon>Rhodotorula</taxon>
    </lineage>
</organism>
<evidence type="ECO:0000259" key="8">
    <source>
        <dbReference type="Pfam" id="PF12830"/>
    </source>
</evidence>
<comment type="similarity">
    <text evidence="2 6">Belongs to the SCC2/Nipped-B family.</text>
</comment>
<feature type="domain" description="Sister chromatid cohesion C-terminal" evidence="8">
    <location>
        <begin position="1691"/>
        <end position="1875"/>
    </location>
</feature>
<gene>
    <name evidence="9" type="ORF">RHOBADRAFT_55179</name>
</gene>
<dbReference type="Pfam" id="PF12830">
    <property type="entry name" value="Nipped-B_C"/>
    <property type="match status" value="1"/>
</dbReference>
<evidence type="ECO:0000256" key="3">
    <source>
        <dbReference type="ARBA" id="ARBA00022737"/>
    </source>
</evidence>
<name>A0A0P9F1F9_RHOGW</name>
<dbReference type="GO" id="GO:1990414">
    <property type="term" value="P:replication-born double-strand break repair via sister chromatid exchange"/>
    <property type="evidence" value="ECO:0007669"/>
    <property type="project" value="TreeGrafter"/>
</dbReference>
<dbReference type="GO" id="GO:0090694">
    <property type="term" value="C:Scc2-Scc4 cohesin loading complex"/>
    <property type="evidence" value="ECO:0007669"/>
    <property type="project" value="TreeGrafter"/>
</dbReference>
<dbReference type="GO" id="GO:0010468">
    <property type="term" value="P:regulation of gene expression"/>
    <property type="evidence" value="ECO:0007669"/>
    <property type="project" value="InterPro"/>
</dbReference>
<dbReference type="GeneID" id="28978159"/>
<feature type="compositionally biased region" description="Low complexity" evidence="7">
    <location>
        <begin position="321"/>
        <end position="330"/>
    </location>
</feature>
<feature type="compositionally biased region" description="Basic and acidic residues" evidence="7">
    <location>
        <begin position="629"/>
        <end position="639"/>
    </location>
</feature>
<feature type="region of interest" description="Disordered" evidence="7">
    <location>
        <begin position="384"/>
        <end position="410"/>
    </location>
</feature>
<feature type="region of interest" description="Disordered" evidence="7">
    <location>
        <begin position="518"/>
        <end position="649"/>
    </location>
</feature>
<dbReference type="RefSeq" id="XP_018269490.1">
    <property type="nucleotide sequence ID" value="XM_018417711.1"/>
</dbReference>
<dbReference type="InterPro" id="IPR026003">
    <property type="entry name" value="Cohesin_HEAT"/>
</dbReference>
<feature type="region of interest" description="Disordered" evidence="7">
    <location>
        <begin position="435"/>
        <end position="464"/>
    </location>
</feature>